<accession>A0A969PUQ6</accession>
<feature type="binding site" evidence="3">
    <location>
        <position position="93"/>
    </location>
    <ligand>
        <name>substrate</name>
    </ligand>
</feature>
<dbReference type="SMART" id="SM00855">
    <property type="entry name" value="PGAM"/>
    <property type="match status" value="1"/>
</dbReference>
<feature type="binding site" evidence="3">
    <location>
        <position position="58"/>
    </location>
    <ligand>
        <name>substrate</name>
    </ligand>
</feature>
<dbReference type="InterPro" id="IPR013078">
    <property type="entry name" value="His_Pase_superF_clade-1"/>
</dbReference>
<evidence type="ECO:0000313" key="4">
    <source>
        <dbReference type="EMBL" id="NJP37864.1"/>
    </source>
</evidence>
<dbReference type="Pfam" id="PF00300">
    <property type="entry name" value="His_Phos_1"/>
    <property type="match status" value="1"/>
</dbReference>
<dbReference type="PANTHER" id="PTHR46517:SF1">
    <property type="entry name" value="FRUCTOSE-2,6-BISPHOSPHATASE TIGAR"/>
    <property type="match status" value="1"/>
</dbReference>
<dbReference type="Gene3D" id="3.40.50.1240">
    <property type="entry name" value="Phosphoglycerate mutase-like"/>
    <property type="match status" value="1"/>
</dbReference>
<evidence type="ECO:0000313" key="5">
    <source>
        <dbReference type="Proteomes" id="UP000752012"/>
    </source>
</evidence>
<dbReference type="RefSeq" id="WP_168006782.1">
    <property type="nucleotide sequence ID" value="NZ_JAATHJ010000012.1"/>
</dbReference>
<dbReference type="PROSITE" id="PS00175">
    <property type="entry name" value="PG_MUTASE"/>
    <property type="match status" value="1"/>
</dbReference>
<reference evidence="4 5" key="1">
    <citation type="submission" date="2020-03" db="EMBL/GenBank/DDBJ databases">
        <title>Assessment of the enzymatic potential of alkaline-tolerant lipase obtained from Bacillus luteus H11 (technogenic soil) for the bioremediation of saline soils contaminated with petroleum substances.</title>
        <authorList>
            <person name="Kalwasinska A."/>
        </authorList>
    </citation>
    <scope>NUCLEOTIDE SEQUENCE [LARGE SCALE GENOMIC DNA]</scope>
    <source>
        <strain evidence="4 5">H11</strain>
    </source>
</reference>
<keyword evidence="1" id="KW-0378">Hydrolase</keyword>
<dbReference type="PANTHER" id="PTHR46517">
    <property type="entry name" value="FRUCTOSE-2,6-BISPHOSPHATASE TIGAR"/>
    <property type="match status" value="1"/>
</dbReference>
<dbReference type="AlphaFoldDB" id="A0A969PUQ6"/>
<evidence type="ECO:0000256" key="3">
    <source>
        <dbReference type="PIRSR" id="PIRSR613078-2"/>
    </source>
</evidence>
<comment type="caution">
    <text evidence="4">The sequence shown here is derived from an EMBL/GenBank/DDBJ whole genome shotgun (WGS) entry which is preliminary data.</text>
</comment>
<organism evidence="4 5">
    <name type="scientific">Alkalicoccus luteus</name>
    <dbReference type="NCBI Taxonomy" id="1237094"/>
    <lineage>
        <taxon>Bacteria</taxon>
        <taxon>Bacillati</taxon>
        <taxon>Bacillota</taxon>
        <taxon>Bacilli</taxon>
        <taxon>Bacillales</taxon>
        <taxon>Bacillaceae</taxon>
        <taxon>Alkalicoccus</taxon>
    </lineage>
</organism>
<evidence type="ECO:0000256" key="1">
    <source>
        <dbReference type="ARBA" id="ARBA00022801"/>
    </source>
</evidence>
<proteinExistence type="predicted"/>
<keyword evidence="5" id="KW-1185">Reference proteome</keyword>
<dbReference type="SUPFAM" id="SSF53254">
    <property type="entry name" value="Phosphoglycerate mutase-like"/>
    <property type="match status" value="1"/>
</dbReference>
<dbReference type="InterPro" id="IPR051695">
    <property type="entry name" value="Phosphoglycerate_Mutase"/>
</dbReference>
<dbReference type="GO" id="GO:0043456">
    <property type="term" value="P:regulation of pentose-phosphate shunt"/>
    <property type="evidence" value="ECO:0007669"/>
    <property type="project" value="TreeGrafter"/>
</dbReference>
<dbReference type="GO" id="GO:0005829">
    <property type="term" value="C:cytosol"/>
    <property type="evidence" value="ECO:0007669"/>
    <property type="project" value="TreeGrafter"/>
</dbReference>
<feature type="active site" description="Proton donor/acceptor" evidence="2">
    <location>
        <position position="82"/>
    </location>
</feature>
<dbReference type="InterPro" id="IPR029033">
    <property type="entry name" value="His_PPase_superfam"/>
</dbReference>
<name>A0A969PUQ6_9BACI</name>
<protein>
    <submittedName>
        <fullName evidence="4">Histidine phosphatase family protein</fullName>
    </submittedName>
</protein>
<gene>
    <name evidence="4" type="ORF">HCN83_09725</name>
</gene>
<dbReference type="Proteomes" id="UP000752012">
    <property type="component" value="Unassembled WGS sequence"/>
</dbReference>
<sequence length="207" mass="22532">MPTIYLIRHGQSEANAGGIIQGQSDYPLSSLGKKEGKAAAAWMKQVHIDAIYASDLQRASRTADYLAESRDVRVATTPLLREAALGPLEGRTKHEILAAYPELKEKRLAASGIAGTESFESLTERCRKLVQLLSSHQESAVLAAVSHGGFISILLTYLSAGDSWTHVHNPYVIANTGITKIELRNNGAAYFHFVNSTVHTEADMKRS</sequence>
<feature type="binding site" evidence="3">
    <location>
        <begin position="8"/>
        <end position="15"/>
    </location>
    <ligand>
        <name>substrate</name>
    </ligand>
</feature>
<feature type="active site" description="Tele-phosphohistidine intermediate" evidence="2">
    <location>
        <position position="9"/>
    </location>
</feature>
<dbReference type="EMBL" id="JAATHJ010000012">
    <property type="protein sequence ID" value="NJP37864.1"/>
    <property type="molecule type" value="Genomic_DNA"/>
</dbReference>
<evidence type="ECO:0000256" key="2">
    <source>
        <dbReference type="PIRSR" id="PIRSR613078-1"/>
    </source>
</evidence>
<dbReference type="GO" id="GO:0045820">
    <property type="term" value="P:negative regulation of glycolytic process"/>
    <property type="evidence" value="ECO:0007669"/>
    <property type="project" value="TreeGrafter"/>
</dbReference>
<dbReference type="GO" id="GO:0004331">
    <property type="term" value="F:fructose-2,6-bisphosphate 2-phosphatase activity"/>
    <property type="evidence" value="ECO:0007669"/>
    <property type="project" value="TreeGrafter"/>
</dbReference>
<dbReference type="InterPro" id="IPR001345">
    <property type="entry name" value="PG/BPGM_mutase_AS"/>
</dbReference>
<dbReference type="CDD" id="cd07067">
    <property type="entry name" value="HP_PGM_like"/>
    <property type="match status" value="1"/>
</dbReference>